<keyword evidence="1" id="KW-0732">Signal</keyword>
<dbReference type="EMBL" id="CP066690">
    <property type="protein sequence ID" value="QQG44990.1"/>
    <property type="molecule type" value="Genomic_DNA"/>
</dbReference>
<feature type="chain" id="PRO_5032940222" evidence="1">
    <location>
        <begin position="18"/>
        <end position="113"/>
    </location>
</feature>
<dbReference type="Proteomes" id="UP000595618">
    <property type="component" value="Chromosome"/>
</dbReference>
<accession>A0A7T5RIW3</accession>
<reference evidence="2 3" key="1">
    <citation type="submission" date="2020-07" db="EMBL/GenBank/DDBJ databases">
        <title>Huge and variable diversity of episymbiotic CPR bacteria and DPANN archaea in groundwater ecosystems.</title>
        <authorList>
            <person name="He C.Y."/>
            <person name="Keren R."/>
            <person name="Whittaker M."/>
            <person name="Farag I.F."/>
            <person name="Doudna J."/>
            <person name="Cate J.H.D."/>
            <person name="Banfield J.F."/>
        </authorList>
    </citation>
    <scope>NUCLEOTIDE SEQUENCE [LARGE SCALE GENOMIC DNA]</scope>
    <source>
        <strain evidence="2">NC_groundwater_541_Ag_S-0.1um_46_50</strain>
    </source>
</reference>
<sequence length="113" mass="12836">MAFLTLIIALFAAGAYASGPPLPDYENWPSANMVVVAEDPVVIGIFYYDSFDKALLKNLIFEVQAEKDDQPFVIGWLEILEKDGKGEPTVGVIRQYWLRDGDYVLEEERFVSW</sequence>
<evidence type="ECO:0000313" key="3">
    <source>
        <dbReference type="Proteomes" id="UP000595618"/>
    </source>
</evidence>
<organism evidence="2 3">
    <name type="scientific">Candidatus Sungiibacteriota bacterium</name>
    <dbReference type="NCBI Taxonomy" id="2750080"/>
    <lineage>
        <taxon>Bacteria</taxon>
        <taxon>Candidatus Sungiibacteriota</taxon>
    </lineage>
</organism>
<dbReference type="AlphaFoldDB" id="A0A7T5RIW3"/>
<name>A0A7T5RIW3_9BACT</name>
<evidence type="ECO:0000313" key="2">
    <source>
        <dbReference type="EMBL" id="QQG44990.1"/>
    </source>
</evidence>
<gene>
    <name evidence="2" type="ORF">HYW89_03220</name>
</gene>
<proteinExistence type="predicted"/>
<protein>
    <submittedName>
        <fullName evidence="2">Uncharacterized protein</fullName>
    </submittedName>
</protein>
<evidence type="ECO:0000256" key="1">
    <source>
        <dbReference type="SAM" id="SignalP"/>
    </source>
</evidence>
<feature type="signal peptide" evidence="1">
    <location>
        <begin position="1"/>
        <end position="17"/>
    </location>
</feature>